<gene>
    <name evidence="1" type="ORF">MM171B01398_0005</name>
</gene>
<proteinExistence type="predicted"/>
<name>A0A6M3M4P0_9ZZZZ</name>
<dbReference type="Pfam" id="PF12691">
    <property type="entry name" value="Phage_tail_terminator_6"/>
    <property type="match status" value="1"/>
</dbReference>
<sequence length="129" mass="14168">MTLELTVVDYIAGNSDLVVDTNLFVGKEPVGSPDECMVVLASPGYDSESGLEVRPIQVISKAVAYEDASELAYVAHDLLSNKPGFPDTIENTFYSEVLNAPFPLDQDERGRYIFISNYVIRKRGADSES</sequence>
<organism evidence="1">
    <name type="scientific">viral metagenome</name>
    <dbReference type="NCBI Taxonomy" id="1070528"/>
    <lineage>
        <taxon>unclassified sequences</taxon>
        <taxon>metagenomes</taxon>
        <taxon>organismal metagenomes</taxon>
    </lineage>
</organism>
<dbReference type="AlphaFoldDB" id="A0A6M3M4P0"/>
<dbReference type="InterPro" id="IPR024411">
    <property type="entry name" value="Tail_terminator_phage"/>
</dbReference>
<evidence type="ECO:0000313" key="1">
    <source>
        <dbReference type="EMBL" id="QJB02258.1"/>
    </source>
</evidence>
<protein>
    <recommendedName>
        <fullName evidence="2">Tail protein</fullName>
    </recommendedName>
</protein>
<evidence type="ECO:0008006" key="2">
    <source>
        <dbReference type="Google" id="ProtNLM"/>
    </source>
</evidence>
<reference evidence="1" key="1">
    <citation type="submission" date="2020-03" db="EMBL/GenBank/DDBJ databases">
        <title>The deep terrestrial virosphere.</title>
        <authorList>
            <person name="Holmfeldt K."/>
            <person name="Nilsson E."/>
            <person name="Simone D."/>
            <person name="Lopez-Fernandez M."/>
            <person name="Wu X."/>
            <person name="de Brujin I."/>
            <person name="Lundin D."/>
            <person name="Andersson A."/>
            <person name="Bertilsson S."/>
            <person name="Dopson M."/>
        </authorList>
    </citation>
    <scope>NUCLEOTIDE SEQUENCE</scope>
    <source>
        <strain evidence="1">MM171B01398</strain>
    </source>
</reference>
<dbReference type="EMBL" id="MT143770">
    <property type="protein sequence ID" value="QJB02258.1"/>
    <property type="molecule type" value="Genomic_DNA"/>
</dbReference>
<accession>A0A6M3M4P0</accession>